<dbReference type="PANTHER" id="PTHR34142:SF1">
    <property type="entry name" value="GLYCOSIDE HYDROLASE FAMILY 5 DOMAIN-CONTAINING PROTEIN"/>
    <property type="match status" value="1"/>
</dbReference>
<dbReference type="InterPro" id="IPR001547">
    <property type="entry name" value="Glyco_hydro_5"/>
</dbReference>
<evidence type="ECO:0000259" key="5">
    <source>
        <dbReference type="Pfam" id="PF00150"/>
    </source>
</evidence>
<keyword evidence="3 4" id="KW-0326">Glycosidase</keyword>
<dbReference type="GO" id="GO:0004553">
    <property type="term" value="F:hydrolase activity, hydrolyzing O-glycosyl compounds"/>
    <property type="evidence" value="ECO:0007669"/>
    <property type="project" value="InterPro"/>
</dbReference>
<proteinExistence type="inferred from homology"/>
<dbReference type="Pfam" id="PF00150">
    <property type="entry name" value="Cellulase"/>
    <property type="match status" value="1"/>
</dbReference>
<dbReference type="Gene3D" id="3.20.20.80">
    <property type="entry name" value="Glycosidases"/>
    <property type="match status" value="1"/>
</dbReference>
<dbReference type="InterPro" id="IPR017853">
    <property type="entry name" value="GH"/>
</dbReference>
<feature type="domain" description="Glycoside hydrolase family 5" evidence="5">
    <location>
        <begin position="8"/>
        <end position="148"/>
    </location>
</feature>
<dbReference type="SUPFAM" id="SSF51445">
    <property type="entry name" value="(Trans)glycosidases"/>
    <property type="match status" value="1"/>
</dbReference>
<organism evidence="6 7">
    <name type="scientific">Rhamnusium bicolor</name>
    <dbReference type="NCBI Taxonomy" id="1586634"/>
    <lineage>
        <taxon>Eukaryota</taxon>
        <taxon>Metazoa</taxon>
        <taxon>Ecdysozoa</taxon>
        <taxon>Arthropoda</taxon>
        <taxon>Hexapoda</taxon>
        <taxon>Insecta</taxon>
        <taxon>Pterygota</taxon>
        <taxon>Neoptera</taxon>
        <taxon>Endopterygota</taxon>
        <taxon>Coleoptera</taxon>
        <taxon>Polyphaga</taxon>
        <taxon>Cucujiformia</taxon>
        <taxon>Chrysomeloidea</taxon>
        <taxon>Cerambycidae</taxon>
        <taxon>Lepturinae</taxon>
        <taxon>Rhagiini</taxon>
        <taxon>Rhamnusium</taxon>
    </lineage>
</organism>
<keyword evidence="7" id="KW-1185">Reference proteome</keyword>
<dbReference type="GO" id="GO:0000272">
    <property type="term" value="P:polysaccharide catabolic process"/>
    <property type="evidence" value="ECO:0007669"/>
    <property type="project" value="InterPro"/>
</dbReference>
<dbReference type="InterPro" id="IPR018087">
    <property type="entry name" value="Glyco_hydro_5_CS"/>
</dbReference>
<gene>
    <name evidence="6" type="ORF">NQ314_001199</name>
</gene>
<evidence type="ECO:0000256" key="2">
    <source>
        <dbReference type="ARBA" id="ARBA00022801"/>
    </source>
</evidence>
<name>A0AAV8ZVX7_9CUCU</name>
<accession>A0AAV8ZVX7</accession>
<comment type="caution">
    <text evidence="6">The sequence shown here is derived from an EMBL/GenBank/DDBJ whole genome shotgun (WGS) entry which is preliminary data.</text>
</comment>
<evidence type="ECO:0000256" key="1">
    <source>
        <dbReference type="ARBA" id="ARBA00005641"/>
    </source>
</evidence>
<dbReference type="AlphaFoldDB" id="A0AAV8ZVX7"/>
<comment type="similarity">
    <text evidence="1 4">Belongs to the glycosyl hydrolase 5 (cellulase A) family.</text>
</comment>
<dbReference type="PANTHER" id="PTHR34142">
    <property type="entry name" value="ENDO-BETA-1,4-GLUCANASE A"/>
    <property type="match status" value="1"/>
</dbReference>
<evidence type="ECO:0000256" key="4">
    <source>
        <dbReference type="RuleBase" id="RU361153"/>
    </source>
</evidence>
<dbReference type="EMBL" id="JANEYF010000344">
    <property type="protein sequence ID" value="KAJ8970500.1"/>
    <property type="molecule type" value="Genomic_DNA"/>
</dbReference>
<dbReference type="Proteomes" id="UP001162156">
    <property type="component" value="Unassembled WGS sequence"/>
</dbReference>
<sequence length="183" mass="20522">MSLNDFIYGSYPNIIYETFNEPVDASWTGLLKPYHQELIKTIRANDPNNLIILGTPNYSQKVDDAAADPITGEKNIMYSLHFYSGTHKQWLRDTTEAALSKGLPIFVSEYGVVNADASGPVDMVETQLWWDLMDRHGLSNVEWAIYDKDEGASALKPGTTAKQACQEQYLTESGRVAVEQIKK</sequence>
<evidence type="ECO:0000256" key="3">
    <source>
        <dbReference type="ARBA" id="ARBA00023295"/>
    </source>
</evidence>
<keyword evidence="2 4" id="KW-0378">Hydrolase</keyword>
<dbReference type="PROSITE" id="PS00659">
    <property type="entry name" value="GLYCOSYL_HYDROL_F5"/>
    <property type="match status" value="1"/>
</dbReference>
<reference evidence="6" key="1">
    <citation type="journal article" date="2023" name="Insect Mol. Biol.">
        <title>Genome sequencing provides insights into the evolution of gene families encoding plant cell wall-degrading enzymes in longhorned beetles.</title>
        <authorList>
            <person name="Shin N.R."/>
            <person name="Okamura Y."/>
            <person name="Kirsch R."/>
            <person name="Pauchet Y."/>
        </authorList>
    </citation>
    <scope>NUCLEOTIDE SEQUENCE</scope>
    <source>
        <strain evidence="6">RBIC_L_NR</strain>
    </source>
</reference>
<evidence type="ECO:0000313" key="7">
    <source>
        <dbReference type="Proteomes" id="UP001162156"/>
    </source>
</evidence>
<protein>
    <recommendedName>
        <fullName evidence="5">Glycoside hydrolase family 5 domain-containing protein</fullName>
    </recommendedName>
</protein>
<evidence type="ECO:0000313" key="6">
    <source>
        <dbReference type="EMBL" id="KAJ8970500.1"/>
    </source>
</evidence>